<reference evidence="2 4" key="2">
    <citation type="journal article" date="2019" name="Nat. Microbiol.">
        <title>Wide diversity of methane and short-chain alkane metabolisms in uncultured archaea.</title>
        <authorList>
            <person name="Borrel G."/>
            <person name="Adam P.S."/>
            <person name="McKay L.J."/>
            <person name="Chen L.X."/>
            <person name="Sierra-Garcia I.N."/>
            <person name="Sieber C.M."/>
            <person name="Letourneur Q."/>
            <person name="Ghozlane A."/>
            <person name="Andersen G.L."/>
            <person name="Li W.J."/>
            <person name="Hallam S.J."/>
            <person name="Muyzer G."/>
            <person name="de Oliveira V.M."/>
            <person name="Inskeep W.P."/>
            <person name="Banfield J.F."/>
            <person name="Gribaldo S."/>
        </authorList>
    </citation>
    <scope>NUCLEOTIDE SEQUENCE [LARGE SCALE GENOMIC DNA]</scope>
    <source>
        <strain evidence="2">NM4</strain>
    </source>
</reference>
<keyword evidence="3" id="KW-1185">Reference proteome</keyword>
<organism evidence="1 3">
    <name type="scientific">Candidatus Methanodesulfokora washburnensis</name>
    <dbReference type="NCBI Taxonomy" id="2478471"/>
    <lineage>
        <taxon>Archaea</taxon>
        <taxon>Thermoproteota</taxon>
        <taxon>Candidatus Korarchaeia</taxon>
        <taxon>Candidatus Korarchaeia incertae sedis</taxon>
        <taxon>Candidatus Methanodesulfokora</taxon>
    </lineage>
</organism>
<dbReference type="Proteomes" id="UP000316217">
    <property type="component" value="Unassembled WGS sequence"/>
</dbReference>
<accession>A0A429GFL9</accession>
<reference evidence="1 3" key="1">
    <citation type="submission" date="2018-10" db="EMBL/GenBank/DDBJ databases">
        <title>Co-occurring genomic capacity for anaerobic methane metabolism and dissimilatory sulfite reduction discovered in the Korarchaeota.</title>
        <authorList>
            <person name="Mckay L.J."/>
            <person name="Dlakic M."/>
            <person name="Fields M.W."/>
            <person name="Delmont T.O."/>
            <person name="Eren A.M."/>
            <person name="Jay Z.J."/>
            <person name="Klingelsmith K.B."/>
            <person name="Rusch D.B."/>
            <person name="Inskeep W.P."/>
        </authorList>
    </citation>
    <scope>NUCLEOTIDE SEQUENCE [LARGE SCALE GENOMIC DNA]</scope>
    <source>
        <strain evidence="1 3">MDKW</strain>
    </source>
</reference>
<protein>
    <submittedName>
        <fullName evidence="1">Uncharacterized protein</fullName>
    </submittedName>
</protein>
<dbReference type="AlphaFoldDB" id="A0A429GFL9"/>
<evidence type="ECO:0000313" key="3">
    <source>
        <dbReference type="Proteomes" id="UP000277582"/>
    </source>
</evidence>
<dbReference type="EMBL" id="RCOS01000146">
    <property type="protein sequence ID" value="RSN72583.1"/>
    <property type="molecule type" value="Genomic_DNA"/>
</dbReference>
<name>A0A429GFL9_9CREN</name>
<proteinExistence type="predicted"/>
<dbReference type="RefSeq" id="WP_125672423.1">
    <property type="nucleotide sequence ID" value="NZ_RCOS01000146.1"/>
</dbReference>
<gene>
    <name evidence="1" type="ORF">D6D85_13220</name>
    <name evidence="2" type="ORF">EF810_02015</name>
</gene>
<evidence type="ECO:0000313" key="2">
    <source>
        <dbReference type="EMBL" id="RZN62763.1"/>
    </source>
</evidence>
<dbReference type="Proteomes" id="UP000277582">
    <property type="component" value="Unassembled WGS sequence"/>
</dbReference>
<dbReference type="EMBL" id="RXII01000036">
    <property type="protein sequence ID" value="RZN62763.1"/>
    <property type="molecule type" value="Genomic_DNA"/>
</dbReference>
<comment type="caution">
    <text evidence="1">The sequence shown here is derived from an EMBL/GenBank/DDBJ whole genome shotgun (WGS) entry which is preliminary data.</text>
</comment>
<evidence type="ECO:0000313" key="1">
    <source>
        <dbReference type="EMBL" id="RSN72583.1"/>
    </source>
</evidence>
<sequence>MAEVRKERFLIVHKSKRKVLSGAVLALADMNGSRDELKIRPSGKRGIREFSVFVKKSNTFPLSQSEARNIALRIMNRGEEPLSFYLVIKYFYINPSTGRRVNLKYDRYNLEFLPEKRGILMQIEGIKTMYRTPPNVLASMLIEGIRLKLGEDVRLEFA</sequence>
<evidence type="ECO:0000313" key="4">
    <source>
        <dbReference type="Proteomes" id="UP000316217"/>
    </source>
</evidence>